<dbReference type="InterPro" id="IPR018110">
    <property type="entry name" value="Mandel_Rmase/mucon_lact_enz_CS"/>
</dbReference>
<dbReference type="SFLD" id="SFLDS00001">
    <property type="entry name" value="Enolase"/>
    <property type="match status" value="1"/>
</dbReference>
<dbReference type="Pfam" id="PF02746">
    <property type="entry name" value="MR_MLE_N"/>
    <property type="match status" value="1"/>
</dbReference>
<proteinExistence type="predicted"/>
<dbReference type="Pfam" id="PF13378">
    <property type="entry name" value="MR_MLE_C"/>
    <property type="match status" value="1"/>
</dbReference>
<sequence>MKIVHVESFLYRVPPSMTWIDSTHVVSGIEFIELRIRTDTGLEGVGISYTVGVGGTAVKALIDDYVIGSLIGKDPIRYEEIWRDLSGQLHRCGDGIPSLALAAVDVGIWDLIGKYYRQPLYKLLGGAREQIVAYASGIDFEMDLPTLLAFMLEHKAQGYSFVKMKIGKDDVAEDIERISKVKEVLGPGITVFADANQKWSAHQAISRMAQLDRLGLGWIEEPIDNSDIEGHARLKAGMKTPIAVGESLYSKYQFLAYLKQGAADFVQADVARVGGITEWLKIAHLADAWQKPVAPHFLMELSVHLLCGVPNGYILENVKGGSLTELGLLEVPVQVKDGYCRPSEEPGHGIRLNRAEIGKYLVTPEAIRQMDVRSMK</sequence>
<dbReference type="InterPro" id="IPR013342">
    <property type="entry name" value="Mandelate_racemase_C"/>
</dbReference>
<dbReference type="PANTHER" id="PTHR13794">
    <property type="entry name" value="ENOLASE SUPERFAMILY, MANDELATE RACEMASE"/>
    <property type="match status" value="1"/>
</dbReference>
<dbReference type="InterPro" id="IPR036849">
    <property type="entry name" value="Enolase-like_C_sf"/>
</dbReference>
<protein>
    <submittedName>
        <fullName evidence="5">Mandelate racemase/muconate lactonizing enzyme family protein</fullName>
    </submittedName>
</protein>
<dbReference type="Proteomes" id="UP001596047">
    <property type="component" value="Unassembled WGS sequence"/>
</dbReference>
<evidence type="ECO:0000256" key="3">
    <source>
        <dbReference type="ARBA" id="ARBA00022842"/>
    </source>
</evidence>
<dbReference type="Gene3D" id="3.20.20.120">
    <property type="entry name" value="Enolase-like C-terminal domain"/>
    <property type="match status" value="1"/>
</dbReference>
<dbReference type="SMART" id="SM00922">
    <property type="entry name" value="MR_MLE"/>
    <property type="match status" value="1"/>
</dbReference>
<dbReference type="InterPro" id="IPR029017">
    <property type="entry name" value="Enolase-like_N"/>
</dbReference>
<dbReference type="Gene3D" id="3.30.390.10">
    <property type="entry name" value="Enolase-like, N-terminal domain"/>
    <property type="match status" value="1"/>
</dbReference>
<gene>
    <name evidence="5" type="ORF">ACFPYJ_18475</name>
</gene>
<reference evidence="6" key="1">
    <citation type="journal article" date="2019" name="Int. J. Syst. Evol. Microbiol.">
        <title>The Global Catalogue of Microorganisms (GCM) 10K type strain sequencing project: providing services to taxonomists for standard genome sequencing and annotation.</title>
        <authorList>
            <consortium name="The Broad Institute Genomics Platform"/>
            <consortium name="The Broad Institute Genome Sequencing Center for Infectious Disease"/>
            <person name="Wu L."/>
            <person name="Ma J."/>
        </authorList>
    </citation>
    <scope>NUCLEOTIDE SEQUENCE [LARGE SCALE GENOMIC DNA]</scope>
    <source>
        <strain evidence="6">CGMCC 1.3240</strain>
    </source>
</reference>
<dbReference type="SUPFAM" id="SSF51604">
    <property type="entry name" value="Enolase C-terminal domain-like"/>
    <property type="match status" value="1"/>
</dbReference>
<dbReference type="InterPro" id="IPR013341">
    <property type="entry name" value="Mandelate_racemase_N_dom"/>
</dbReference>
<dbReference type="InterPro" id="IPR029065">
    <property type="entry name" value="Enolase_C-like"/>
</dbReference>
<dbReference type="CDD" id="cd03316">
    <property type="entry name" value="MR_like"/>
    <property type="match status" value="1"/>
</dbReference>
<comment type="cofactor">
    <cofactor evidence="1">
        <name>Mg(2+)</name>
        <dbReference type="ChEBI" id="CHEBI:18420"/>
    </cofactor>
</comment>
<dbReference type="RefSeq" id="WP_379189651.1">
    <property type="nucleotide sequence ID" value="NZ_JBHSOW010000068.1"/>
</dbReference>
<evidence type="ECO:0000313" key="5">
    <source>
        <dbReference type="EMBL" id="MFC5651056.1"/>
    </source>
</evidence>
<dbReference type="PROSITE" id="PS00909">
    <property type="entry name" value="MR_MLE_2"/>
    <property type="match status" value="1"/>
</dbReference>
<keyword evidence="3" id="KW-0460">Magnesium</keyword>
<evidence type="ECO:0000313" key="6">
    <source>
        <dbReference type="Proteomes" id="UP001596047"/>
    </source>
</evidence>
<dbReference type="EMBL" id="JBHSOW010000068">
    <property type="protein sequence ID" value="MFC5651056.1"/>
    <property type="molecule type" value="Genomic_DNA"/>
</dbReference>
<dbReference type="InterPro" id="IPR046945">
    <property type="entry name" value="RHMD-like"/>
</dbReference>
<evidence type="ECO:0000256" key="2">
    <source>
        <dbReference type="ARBA" id="ARBA00022723"/>
    </source>
</evidence>
<dbReference type="PANTHER" id="PTHR13794:SF58">
    <property type="entry name" value="MITOCHONDRIAL ENOLASE SUPERFAMILY MEMBER 1"/>
    <property type="match status" value="1"/>
</dbReference>
<organism evidence="5 6">
    <name type="scientific">Paenibacillus solisilvae</name>
    <dbReference type="NCBI Taxonomy" id="2486751"/>
    <lineage>
        <taxon>Bacteria</taxon>
        <taxon>Bacillati</taxon>
        <taxon>Bacillota</taxon>
        <taxon>Bacilli</taxon>
        <taxon>Bacillales</taxon>
        <taxon>Paenibacillaceae</taxon>
        <taxon>Paenibacillus</taxon>
    </lineage>
</organism>
<dbReference type="SUPFAM" id="SSF54826">
    <property type="entry name" value="Enolase N-terminal domain-like"/>
    <property type="match status" value="1"/>
</dbReference>
<accession>A0ABW0W2W0</accession>
<evidence type="ECO:0000259" key="4">
    <source>
        <dbReference type="SMART" id="SM00922"/>
    </source>
</evidence>
<comment type="caution">
    <text evidence="5">The sequence shown here is derived from an EMBL/GenBank/DDBJ whole genome shotgun (WGS) entry which is preliminary data.</text>
</comment>
<feature type="domain" description="Mandelate racemase/muconate lactonizing enzyme C-terminal" evidence="4">
    <location>
        <begin position="144"/>
        <end position="241"/>
    </location>
</feature>
<evidence type="ECO:0000256" key="1">
    <source>
        <dbReference type="ARBA" id="ARBA00001946"/>
    </source>
</evidence>
<name>A0ABW0W2W0_9BACL</name>
<keyword evidence="2" id="KW-0479">Metal-binding</keyword>
<keyword evidence="6" id="KW-1185">Reference proteome</keyword>
<dbReference type="SFLD" id="SFLDG00179">
    <property type="entry name" value="mandelate_racemase"/>
    <property type="match status" value="1"/>
</dbReference>